<dbReference type="InterPro" id="IPR036591">
    <property type="entry name" value="YggU-like_sf"/>
</dbReference>
<dbReference type="HAMAP" id="MF_00634">
    <property type="entry name" value="UPF0235"/>
    <property type="match status" value="1"/>
</dbReference>
<dbReference type="HOGENOM" id="CLU_130694_3_0_5"/>
<evidence type="ECO:0000256" key="1">
    <source>
        <dbReference type="ARBA" id="ARBA00010364"/>
    </source>
</evidence>
<name>F0IYA7_ACIMA</name>
<dbReference type="Proteomes" id="UP000007100">
    <property type="component" value="Chromosome"/>
</dbReference>
<dbReference type="Pfam" id="PF02594">
    <property type="entry name" value="DUF167"/>
    <property type="match status" value="1"/>
</dbReference>
<dbReference type="InterPro" id="IPR003746">
    <property type="entry name" value="DUF167"/>
</dbReference>
<dbReference type="AlphaFoldDB" id="F0IYA7"/>
<sequence>MAPAMRAAASVPFWLESEAGLLVALKVQPGARRARLGPVVPAAAAPGWPPARLRLAVVVPPEDGRANDAVLKALAAWLGVGAARLALRAGGQARDKLVLVVGGSAAEFAGPLAAVSGAGEAPPGVTTTGAR</sequence>
<evidence type="ECO:0000313" key="4">
    <source>
        <dbReference type="Proteomes" id="UP000007100"/>
    </source>
</evidence>
<dbReference type="SUPFAM" id="SSF69786">
    <property type="entry name" value="YggU-like"/>
    <property type="match status" value="1"/>
</dbReference>
<accession>F0IYA7</accession>
<dbReference type="Gene3D" id="3.30.1200.10">
    <property type="entry name" value="YggU-like"/>
    <property type="match status" value="1"/>
</dbReference>
<keyword evidence="4" id="KW-1185">Reference proteome</keyword>
<comment type="similarity">
    <text evidence="1 2">Belongs to the UPF0235 family.</text>
</comment>
<organism evidence="3 4">
    <name type="scientific">Acidiphilium multivorum (strain DSM 11245 / JCM 8867 / NBRC 100883 / AIU 301)</name>
    <dbReference type="NCBI Taxonomy" id="926570"/>
    <lineage>
        <taxon>Bacteria</taxon>
        <taxon>Pseudomonadati</taxon>
        <taxon>Pseudomonadota</taxon>
        <taxon>Alphaproteobacteria</taxon>
        <taxon>Acetobacterales</taxon>
        <taxon>Acidocellaceae</taxon>
        <taxon>Acidiphilium</taxon>
    </lineage>
</organism>
<dbReference type="NCBIfam" id="TIGR00251">
    <property type="entry name" value="DUF167 family protein"/>
    <property type="match status" value="1"/>
</dbReference>
<evidence type="ECO:0000313" key="3">
    <source>
        <dbReference type="EMBL" id="BAJ80767.1"/>
    </source>
</evidence>
<gene>
    <name evidence="3" type="ordered locus">ACMV_14200</name>
</gene>
<dbReference type="KEGG" id="amv:ACMV_14200"/>
<dbReference type="EMBL" id="AP012035">
    <property type="protein sequence ID" value="BAJ80767.1"/>
    <property type="molecule type" value="Genomic_DNA"/>
</dbReference>
<dbReference type="SMART" id="SM01152">
    <property type="entry name" value="DUF167"/>
    <property type="match status" value="1"/>
</dbReference>
<reference evidence="3 4" key="1">
    <citation type="submission" date="2010-12" db="EMBL/GenBank/DDBJ databases">
        <title>Whole genome sequence of Acidiphilium multivorum AIU301.</title>
        <authorList>
            <person name="Narita-Yamada S."/>
            <person name="Nakamura S."/>
            <person name="Ito N."/>
            <person name="Takarada H."/>
            <person name="Katano Y."/>
            <person name="Nakazawa H."/>
            <person name="Hosoyama A."/>
            <person name="Yamada R."/>
            <person name="Fujita N."/>
        </authorList>
    </citation>
    <scope>NUCLEOTIDE SEQUENCE [LARGE SCALE GENOMIC DNA]</scope>
    <source>
        <strain evidence="4">DSM 11245 / JCM 8867 / AIU301</strain>
    </source>
</reference>
<evidence type="ECO:0000256" key="2">
    <source>
        <dbReference type="HAMAP-Rule" id="MF_00634"/>
    </source>
</evidence>
<proteinExistence type="inferred from homology"/>
<protein>
    <recommendedName>
        <fullName evidence="2">UPF0235 protein ACMV_14200</fullName>
    </recommendedName>
</protein>